<proteinExistence type="predicted"/>
<comment type="caution">
    <text evidence="2">The sequence shown here is derived from an EMBL/GenBank/DDBJ whole genome shotgun (WGS) entry which is preliminary data.</text>
</comment>
<dbReference type="Proteomes" id="UP000244722">
    <property type="component" value="Unassembled WGS sequence"/>
</dbReference>
<organism evidence="2 3">
    <name type="scientific">Tuber borchii</name>
    <name type="common">White truffle</name>
    <dbReference type="NCBI Taxonomy" id="42251"/>
    <lineage>
        <taxon>Eukaryota</taxon>
        <taxon>Fungi</taxon>
        <taxon>Dikarya</taxon>
        <taxon>Ascomycota</taxon>
        <taxon>Pezizomycotina</taxon>
        <taxon>Pezizomycetes</taxon>
        <taxon>Pezizales</taxon>
        <taxon>Tuberaceae</taxon>
        <taxon>Tuber</taxon>
    </lineage>
</organism>
<sequence length="199" mass="22728">MKKKKNKQRQERERDKQSKNMTTSMPATQIRSPHLGAKPSILVTTNKQQRQLDHNLPVIRPHLMNPPSTHILYSRHGTVPCIYSYATRNDPRFWVVSGIDEDSSNITWHMHPDGTSTSILVKYGTVHMKFRNTSGIPVCYYPTTWPFKKSPEAFASRCVPINAECPETFQMSPSIQCQSINQSVDNNNIGTDNNKQTNK</sequence>
<dbReference type="AlphaFoldDB" id="A0A2T7A9A5"/>
<accession>A0A2T7A9A5</accession>
<dbReference type="EMBL" id="NESQ01000001">
    <property type="protein sequence ID" value="PUU84321.1"/>
    <property type="molecule type" value="Genomic_DNA"/>
</dbReference>
<reference evidence="2 3" key="1">
    <citation type="submission" date="2017-04" db="EMBL/GenBank/DDBJ databases">
        <title>Draft genome sequence of Tuber borchii Vittad., a whitish edible truffle.</title>
        <authorList>
            <consortium name="DOE Joint Genome Institute"/>
            <person name="Murat C."/>
            <person name="Kuo A."/>
            <person name="Barry K.W."/>
            <person name="Clum A."/>
            <person name="Dockter R.B."/>
            <person name="Fauchery L."/>
            <person name="Iotti M."/>
            <person name="Kohler A."/>
            <person name="Labutti K."/>
            <person name="Lindquist E.A."/>
            <person name="Lipzen A."/>
            <person name="Ohm R.A."/>
            <person name="Wang M."/>
            <person name="Grigoriev I.V."/>
            <person name="Zambonelli A."/>
            <person name="Martin F.M."/>
        </authorList>
    </citation>
    <scope>NUCLEOTIDE SEQUENCE [LARGE SCALE GENOMIC DNA]</scope>
    <source>
        <strain evidence="2 3">Tbo3840</strain>
    </source>
</reference>
<name>A0A2T7A9A5_TUBBO</name>
<gene>
    <name evidence="2" type="ORF">B9Z19DRAFT_1435</name>
</gene>
<feature type="region of interest" description="Disordered" evidence="1">
    <location>
        <begin position="1"/>
        <end position="36"/>
    </location>
</feature>
<protein>
    <submittedName>
        <fullName evidence="2">Uncharacterized protein</fullName>
    </submittedName>
</protein>
<evidence type="ECO:0000256" key="1">
    <source>
        <dbReference type="SAM" id="MobiDB-lite"/>
    </source>
</evidence>
<feature type="compositionally biased region" description="Polar residues" evidence="1">
    <location>
        <begin position="20"/>
        <end position="31"/>
    </location>
</feature>
<evidence type="ECO:0000313" key="2">
    <source>
        <dbReference type="EMBL" id="PUU84321.1"/>
    </source>
</evidence>
<evidence type="ECO:0000313" key="3">
    <source>
        <dbReference type="Proteomes" id="UP000244722"/>
    </source>
</evidence>
<keyword evidence="3" id="KW-1185">Reference proteome</keyword>
<feature type="compositionally biased region" description="Basic and acidic residues" evidence="1">
    <location>
        <begin position="8"/>
        <end position="18"/>
    </location>
</feature>